<dbReference type="InterPro" id="IPR036388">
    <property type="entry name" value="WH-like_DNA-bd_sf"/>
</dbReference>
<dbReference type="PROSITE" id="PS00622">
    <property type="entry name" value="HTH_LUXR_1"/>
    <property type="match status" value="1"/>
</dbReference>
<dbReference type="PANTHER" id="PTHR44688:SF16">
    <property type="entry name" value="DNA-BINDING TRANSCRIPTIONAL ACTIVATOR DEVR_DOSR"/>
    <property type="match status" value="1"/>
</dbReference>
<dbReference type="SUPFAM" id="SSF46894">
    <property type="entry name" value="C-terminal effector domain of the bipartite response regulators"/>
    <property type="match status" value="1"/>
</dbReference>
<dbReference type="CDD" id="cd06170">
    <property type="entry name" value="LuxR_C_like"/>
    <property type="match status" value="1"/>
</dbReference>
<dbReference type="PROSITE" id="PS50110">
    <property type="entry name" value="RESPONSE_REGULATORY"/>
    <property type="match status" value="1"/>
</dbReference>
<feature type="domain" description="Response regulatory" evidence="6">
    <location>
        <begin position="7"/>
        <end position="123"/>
    </location>
</feature>
<dbReference type="Proteomes" id="UP000199045">
    <property type="component" value="Unassembled WGS sequence"/>
</dbReference>
<dbReference type="Pfam" id="PF00072">
    <property type="entry name" value="Response_reg"/>
    <property type="match status" value="1"/>
</dbReference>
<dbReference type="InterPro" id="IPR016032">
    <property type="entry name" value="Sig_transdc_resp-reg_C-effctor"/>
</dbReference>
<protein>
    <submittedName>
        <fullName evidence="7">DNA-binding response regulator, NarL/FixJ family, contains REC and HTH domains</fullName>
    </submittedName>
</protein>
<evidence type="ECO:0000259" key="6">
    <source>
        <dbReference type="PROSITE" id="PS50110"/>
    </source>
</evidence>
<dbReference type="Gene3D" id="3.40.50.2300">
    <property type="match status" value="1"/>
</dbReference>
<dbReference type="PRINTS" id="PR00038">
    <property type="entry name" value="HTHLUXR"/>
</dbReference>
<dbReference type="GO" id="GO:0006355">
    <property type="term" value="P:regulation of DNA-templated transcription"/>
    <property type="evidence" value="ECO:0007669"/>
    <property type="project" value="InterPro"/>
</dbReference>
<evidence type="ECO:0000313" key="8">
    <source>
        <dbReference type="Proteomes" id="UP000199045"/>
    </source>
</evidence>
<evidence type="ECO:0000256" key="3">
    <source>
        <dbReference type="ARBA" id="ARBA00023163"/>
    </source>
</evidence>
<dbReference type="InterPro" id="IPR001789">
    <property type="entry name" value="Sig_transdc_resp-reg_receiver"/>
</dbReference>
<dbReference type="CDD" id="cd00156">
    <property type="entry name" value="REC"/>
    <property type="match status" value="1"/>
</dbReference>
<dbReference type="SUPFAM" id="SSF52172">
    <property type="entry name" value="CheY-like"/>
    <property type="match status" value="1"/>
</dbReference>
<gene>
    <name evidence="7" type="ORF">SAMN04488121_11437</name>
</gene>
<keyword evidence="2 7" id="KW-0238">DNA-binding</keyword>
<sequence>MKEPIYRILVIEEDAALIKKIQQLLTLQHYDVYTSTTPEEGIYICRQYKPDLVVCGVRLRGGSGYHFLMELRNDPSLQHIPLIFISGKEGKEDMRMGMNLGADDFLSKPFKSKELLLSVKSRLTRFTIFNVQQREKKHTTIVSMPVIPPEVHHKLSKTEFRVMQMIAEGMSTKEIAQTLNISIKTVENHRHNISKKLNLTGHNSLIKYAIKHLTQQYKILS</sequence>
<evidence type="ECO:0000256" key="4">
    <source>
        <dbReference type="PROSITE-ProRule" id="PRU00169"/>
    </source>
</evidence>
<proteinExistence type="predicted"/>
<feature type="domain" description="HTH luxR-type" evidence="5">
    <location>
        <begin position="148"/>
        <end position="213"/>
    </location>
</feature>
<dbReference type="AlphaFoldDB" id="A0A1G8D9F6"/>
<keyword evidence="1" id="KW-0805">Transcription regulation</keyword>
<comment type="caution">
    <text evidence="4">Lacks conserved residue(s) required for the propagation of feature annotation.</text>
</comment>
<dbReference type="Gene3D" id="1.10.10.10">
    <property type="entry name" value="Winged helix-like DNA-binding domain superfamily/Winged helix DNA-binding domain"/>
    <property type="match status" value="1"/>
</dbReference>
<dbReference type="InterPro" id="IPR000792">
    <property type="entry name" value="Tscrpt_reg_LuxR_C"/>
</dbReference>
<dbReference type="Pfam" id="PF00196">
    <property type="entry name" value="GerE"/>
    <property type="match status" value="1"/>
</dbReference>
<accession>A0A1G8D9F6</accession>
<dbReference type="OrthoDB" id="9802186at2"/>
<reference evidence="7 8" key="1">
    <citation type="submission" date="2016-10" db="EMBL/GenBank/DDBJ databases">
        <authorList>
            <person name="de Groot N.N."/>
        </authorList>
    </citation>
    <scope>NUCLEOTIDE SEQUENCE [LARGE SCALE GENOMIC DNA]</scope>
    <source>
        <strain evidence="7 8">DSM 527</strain>
    </source>
</reference>
<organism evidence="7 8">
    <name type="scientific">Chitinophaga filiformis</name>
    <name type="common">Myxococcus filiformis</name>
    <name type="synonym">Flexibacter filiformis</name>
    <dbReference type="NCBI Taxonomy" id="104663"/>
    <lineage>
        <taxon>Bacteria</taxon>
        <taxon>Pseudomonadati</taxon>
        <taxon>Bacteroidota</taxon>
        <taxon>Chitinophagia</taxon>
        <taxon>Chitinophagales</taxon>
        <taxon>Chitinophagaceae</taxon>
        <taxon>Chitinophaga</taxon>
    </lineage>
</organism>
<dbReference type="GO" id="GO:0003677">
    <property type="term" value="F:DNA binding"/>
    <property type="evidence" value="ECO:0007669"/>
    <property type="project" value="UniProtKB-KW"/>
</dbReference>
<dbReference type="PANTHER" id="PTHR44688">
    <property type="entry name" value="DNA-BINDING TRANSCRIPTIONAL ACTIVATOR DEVR_DOSR"/>
    <property type="match status" value="1"/>
</dbReference>
<keyword evidence="3" id="KW-0804">Transcription</keyword>
<evidence type="ECO:0000256" key="2">
    <source>
        <dbReference type="ARBA" id="ARBA00023125"/>
    </source>
</evidence>
<dbReference type="RefSeq" id="WP_089838541.1">
    <property type="nucleotide sequence ID" value="NZ_FNBN01000014.1"/>
</dbReference>
<evidence type="ECO:0000256" key="1">
    <source>
        <dbReference type="ARBA" id="ARBA00023015"/>
    </source>
</evidence>
<dbReference type="GO" id="GO:0000160">
    <property type="term" value="P:phosphorelay signal transduction system"/>
    <property type="evidence" value="ECO:0007669"/>
    <property type="project" value="InterPro"/>
</dbReference>
<dbReference type="SMART" id="SM00421">
    <property type="entry name" value="HTH_LUXR"/>
    <property type="match status" value="1"/>
</dbReference>
<dbReference type="InterPro" id="IPR011006">
    <property type="entry name" value="CheY-like_superfamily"/>
</dbReference>
<dbReference type="STRING" id="104663.SAMN04488121_11437"/>
<dbReference type="SMART" id="SM00448">
    <property type="entry name" value="REC"/>
    <property type="match status" value="1"/>
</dbReference>
<dbReference type="EMBL" id="FNBN01000014">
    <property type="protein sequence ID" value="SDH54347.1"/>
    <property type="molecule type" value="Genomic_DNA"/>
</dbReference>
<evidence type="ECO:0000259" key="5">
    <source>
        <dbReference type="PROSITE" id="PS50043"/>
    </source>
</evidence>
<name>A0A1G8D9F6_CHIFI</name>
<dbReference type="PROSITE" id="PS50043">
    <property type="entry name" value="HTH_LUXR_2"/>
    <property type="match status" value="1"/>
</dbReference>
<evidence type="ECO:0000313" key="7">
    <source>
        <dbReference type="EMBL" id="SDH54347.1"/>
    </source>
</evidence>